<name>A0A7Y9R1Q1_9BURK</name>
<sequence>MVEPWHRCHLALVCEKQWSELTPTADARVRHCSGCERTVHEVATPEEFAAAKARWQCVRLTGRLTLDMASPLAVRSAKESGEIAVQVVESARAAAEEQKRALDVPSQVKTWWPPGVIGLPMF</sequence>
<dbReference type="RefSeq" id="WP_179634122.1">
    <property type="nucleotide sequence ID" value="NZ_JACCFH010000001.1"/>
</dbReference>
<accession>A0A7Y9R1Q1</accession>
<keyword evidence="2" id="KW-1185">Reference proteome</keyword>
<comment type="caution">
    <text evidence="1">The sequence shown here is derived from an EMBL/GenBank/DDBJ whole genome shotgun (WGS) entry which is preliminary data.</text>
</comment>
<evidence type="ECO:0000313" key="2">
    <source>
        <dbReference type="Proteomes" id="UP000518288"/>
    </source>
</evidence>
<evidence type="ECO:0000313" key="1">
    <source>
        <dbReference type="EMBL" id="NYG33347.1"/>
    </source>
</evidence>
<dbReference type="AlphaFoldDB" id="A0A7Y9R1Q1"/>
<proteinExistence type="predicted"/>
<dbReference type="EMBL" id="JACCFH010000001">
    <property type="protein sequence ID" value="NYG33347.1"/>
    <property type="molecule type" value="Genomic_DNA"/>
</dbReference>
<reference evidence="1 2" key="1">
    <citation type="submission" date="2020-07" db="EMBL/GenBank/DDBJ databases">
        <title>Genomic Encyclopedia of Archaeal and Bacterial Type Strains, Phase II (KMG-II): from individual species to whole genera.</title>
        <authorList>
            <person name="Goeker M."/>
        </authorList>
    </citation>
    <scope>NUCLEOTIDE SEQUENCE [LARGE SCALE GENOMIC DNA]</scope>
    <source>
        <strain evidence="1 2">DSM 21226</strain>
    </source>
</reference>
<protein>
    <submittedName>
        <fullName evidence="1">Uncharacterized protein</fullName>
    </submittedName>
</protein>
<organism evidence="1 2">
    <name type="scientific">Sphaerotilus montanus</name>
    <dbReference type="NCBI Taxonomy" id="522889"/>
    <lineage>
        <taxon>Bacteria</taxon>
        <taxon>Pseudomonadati</taxon>
        <taxon>Pseudomonadota</taxon>
        <taxon>Betaproteobacteria</taxon>
        <taxon>Burkholderiales</taxon>
        <taxon>Sphaerotilaceae</taxon>
        <taxon>Sphaerotilus</taxon>
    </lineage>
</organism>
<dbReference type="Proteomes" id="UP000518288">
    <property type="component" value="Unassembled WGS sequence"/>
</dbReference>
<gene>
    <name evidence="1" type="ORF">BDD16_002333</name>
</gene>